<sequence length="43" mass="5184">MPIEFNLPHGAGDLDLSHKWRDLPYEQRMVYIATMARHWFKVL</sequence>
<dbReference type="EMBL" id="OX359471">
    <property type="protein sequence ID" value="CAI3971324.1"/>
    <property type="molecule type" value="Genomic_DNA"/>
</dbReference>
<reference evidence="1" key="1">
    <citation type="submission" date="2022-10" db="EMBL/GenBank/DDBJ databases">
        <authorList>
            <person name="Meaden S."/>
        </authorList>
    </citation>
    <scope>NUCLEOTIDE SEQUENCE</scope>
</reference>
<accession>A0A9N6WTX4</accession>
<evidence type="ECO:0000313" key="1">
    <source>
        <dbReference type="EMBL" id="CAI3971324.1"/>
    </source>
</evidence>
<gene>
    <name evidence="1" type="ORF">VAC51_00011</name>
</gene>
<protein>
    <submittedName>
        <fullName evidence="1">Uncharacterized protein</fullName>
    </submittedName>
</protein>
<proteinExistence type="predicted"/>
<organism evidence="1">
    <name type="scientific">Variovorax phage VAC_51</name>
    <dbReference type="NCBI Taxonomy" id="2985242"/>
    <lineage>
        <taxon>Viruses</taxon>
        <taxon>Duplodnaviria</taxon>
        <taxon>Heunggongvirae</taxon>
        <taxon>Uroviricota</taxon>
        <taxon>Caudoviricetes</taxon>
        <taxon>Autographivirales</taxon>
        <taxon>Autoscriptoviridae</taxon>
        <taxon>Trelivelvirus</taxon>
        <taxon>Trelivelvirus VAC51</taxon>
    </lineage>
</organism>
<name>A0A9N6WTX4_9CAUD</name>